<dbReference type="GO" id="GO:0004713">
    <property type="term" value="F:protein tyrosine kinase activity"/>
    <property type="evidence" value="ECO:0007669"/>
    <property type="project" value="TreeGrafter"/>
</dbReference>
<dbReference type="InterPro" id="IPR041492">
    <property type="entry name" value="HAD_2"/>
</dbReference>
<dbReference type="SFLD" id="SFLDG01129">
    <property type="entry name" value="C1.5:_HAD__Beta-PGM__Phosphata"/>
    <property type="match status" value="1"/>
</dbReference>
<dbReference type="STRING" id="1475481.GCA_000953855_00929"/>
<reference evidence="1" key="1">
    <citation type="submission" date="2015-08" db="EMBL/GenBank/DDBJ databases">
        <title>Complete DNA Sequence of Pseudomonas syringae pv. actinidiae, the Causal Agent of Kiwifruit Canker Disease.</title>
        <authorList>
            <person name="Rikkerink E.H.A."/>
            <person name="Fineran P.C."/>
        </authorList>
    </citation>
    <scope>NUCLEOTIDE SEQUENCE</scope>
    <source>
        <strain evidence="1">SkMP5</strain>
    </source>
</reference>
<gene>
    <name evidence="1" type="ORF">MBSD_n0916</name>
</gene>
<proteinExistence type="predicted"/>
<keyword evidence="2" id="KW-1185">Reference proteome</keyword>
<evidence type="ECO:0000313" key="1">
    <source>
        <dbReference type="EMBL" id="GAP65626.1"/>
    </source>
</evidence>
<dbReference type="Proteomes" id="UP000253740">
    <property type="component" value="Unassembled WGS sequence"/>
</dbReference>
<dbReference type="EMBL" id="DF970163">
    <property type="protein sequence ID" value="GAP65626.1"/>
    <property type="molecule type" value="Genomic_DNA"/>
</dbReference>
<dbReference type="GO" id="GO:0005829">
    <property type="term" value="C:cytosol"/>
    <property type="evidence" value="ECO:0007669"/>
    <property type="project" value="TreeGrafter"/>
</dbReference>
<dbReference type="InterPro" id="IPR036412">
    <property type="entry name" value="HAD-like_sf"/>
</dbReference>
<organism evidence="1">
    <name type="scientific">Mizugakiibacter sediminis</name>
    <dbReference type="NCBI Taxonomy" id="1475481"/>
    <lineage>
        <taxon>Bacteria</taxon>
        <taxon>Pseudomonadati</taxon>
        <taxon>Pseudomonadota</taxon>
        <taxon>Gammaproteobacteria</taxon>
        <taxon>Lysobacterales</taxon>
        <taxon>Rhodanobacteraceae</taxon>
        <taxon>Mizugakiibacter</taxon>
    </lineage>
</organism>
<name>A0A0K8QLP6_9GAMM</name>
<dbReference type="Gene3D" id="3.40.50.1000">
    <property type="entry name" value="HAD superfamily/HAD-like"/>
    <property type="match status" value="1"/>
</dbReference>
<dbReference type="InterPro" id="IPR023198">
    <property type="entry name" value="PGP-like_dom2"/>
</dbReference>
<dbReference type="AlphaFoldDB" id="A0A0K8QLP6"/>
<sequence>MSANVLCLFDLDGTLIDSERGILACMRHAFACMGVEAPPAETLRGWIGPPLRQTFPDVVGDDPARVEQAVCHYRERFDAVGWAEHEVYTGMPDLIEALAADGHRLAIVTTKMRPQAERIVAHLPFGGAFARVYGPDAEGRHCSKAAMIAAALADFGAAPGDTAMIGDRRFDIEGARANAVAGIGVLWGFDSREELQAAGADALARDPGHLGRLLTA</sequence>
<dbReference type="PANTHER" id="PTHR43434:SF20">
    <property type="entry name" value="5'-NUCLEOTIDASE"/>
    <property type="match status" value="1"/>
</dbReference>
<dbReference type="Gene3D" id="1.10.150.240">
    <property type="entry name" value="Putative phosphatase, domain 2"/>
    <property type="match status" value="1"/>
</dbReference>
<dbReference type="Pfam" id="PF13419">
    <property type="entry name" value="HAD_2"/>
    <property type="match status" value="1"/>
</dbReference>
<dbReference type="SUPFAM" id="SSF56784">
    <property type="entry name" value="HAD-like"/>
    <property type="match status" value="1"/>
</dbReference>
<protein>
    <submittedName>
        <fullName evidence="1">HAD-superfamily hydrolase</fullName>
    </submittedName>
</protein>
<evidence type="ECO:0000313" key="2">
    <source>
        <dbReference type="Proteomes" id="UP000253740"/>
    </source>
</evidence>
<dbReference type="InterPro" id="IPR023214">
    <property type="entry name" value="HAD_sf"/>
</dbReference>
<dbReference type="PANTHER" id="PTHR43434">
    <property type="entry name" value="PHOSPHOGLYCOLATE PHOSPHATASE"/>
    <property type="match status" value="1"/>
</dbReference>
<dbReference type="SFLD" id="SFLDS00003">
    <property type="entry name" value="Haloacid_Dehalogenase"/>
    <property type="match status" value="1"/>
</dbReference>
<dbReference type="RefSeq" id="WP_336603249.1">
    <property type="nucleotide sequence ID" value="NZ_DF970163.1"/>
</dbReference>
<dbReference type="InterPro" id="IPR050155">
    <property type="entry name" value="HAD-like_hydrolase_sf"/>
</dbReference>
<accession>A0A0K8QLP6</accession>
<dbReference type="GO" id="GO:0016787">
    <property type="term" value="F:hydrolase activity"/>
    <property type="evidence" value="ECO:0007669"/>
    <property type="project" value="UniProtKB-KW"/>
</dbReference>
<keyword evidence="1" id="KW-0378">Hydrolase</keyword>